<gene>
    <name evidence="1" type="ORF">CS060_10385</name>
</gene>
<reference evidence="1 2" key="1">
    <citation type="submission" date="2017-10" db="EMBL/GenBank/DDBJ databases">
        <title>Draft genome sequence of Anoxybacillus flavithermus KU2-6-11 from caldera Uzon (Russia:Kamchtka).</title>
        <authorList>
            <person name="Korzhuk A.V."/>
            <person name="Rozanov A.S."/>
            <person name="Bryanskaya A.V."/>
            <person name="Peltek S.E."/>
        </authorList>
    </citation>
    <scope>NUCLEOTIDE SEQUENCE [LARGE SCALE GENOMIC DNA]</scope>
    <source>
        <strain evidence="1 2">KU2-6_11</strain>
    </source>
</reference>
<dbReference type="RefSeq" id="WP_052025619.1">
    <property type="nucleotide sequence ID" value="NZ_PEDM01000025.1"/>
</dbReference>
<sequence>MVYIYVKERAAYTMEWTKDTVNRTVMALVQQLTKDWTKTKVHSEILEIFMNMRLETKTEDEYVSLLLTNVAFATESSFALNKIFELILLNKQFPPAEAVQAWLTDAHEKIQEQLPTLRDVYRKHFSDEENIKRKLELSYCPVLLSNRIKTDFIFAFIHEQNQPMMKDFFDADPKAVLEALHHISGFFASMILEDIELI</sequence>
<evidence type="ECO:0000313" key="1">
    <source>
        <dbReference type="EMBL" id="PIC04322.1"/>
    </source>
</evidence>
<name>A0A2G5RNS1_9BACL</name>
<proteinExistence type="predicted"/>
<comment type="caution">
    <text evidence="1">The sequence shown here is derived from an EMBL/GenBank/DDBJ whole genome shotgun (WGS) entry which is preliminary data.</text>
</comment>
<dbReference type="AlphaFoldDB" id="A0A2G5RNS1"/>
<dbReference type="Proteomes" id="UP000230559">
    <property type="component" value="Unassembled WGS sequence"/>
</dbReference>
<organism evidence="1 2">
    <name type="scientific">Anoxybacillus flavithermus</name>
    <dbReference type="NCBI Taxonomy" id="33934"/>
    <lineage>
        <taxon>Bacteria</taxon>
        <taxon>Bacillati</taxon>
        <taxon>Bacillota</taxon>
        <taxon>Bacilli</taxon>
        <taxon>Bacillales</taxon>
        <taxon>Anoxybacillaceae</taxon>
        <taxon>Anoxybacillus</taxon>
    </lineage>
</organism>
<evidence type="ECO:0000313" key="2">
    <source>
        <dbReference type="Proteomes" id="UP000230559"/>
    </source>
</evidence>
<protein>
    <submittedName>
        <fullName evidence="1">Uncharacterized protein</fullName>
    </submittedName>
</protein>
<dbReference type="EMBL" id="PEDM01000025">
    <property type="protein sequence ID" value="PIC04322.1"/>
    <property type="molecule type" value="Genomic_DNA"/>
</dbReference>
<accession>A0A2G5RNS1</accession>